<evidence type="ECO:0000256" key="2">
    <source>
        <dbReference type="ARBA" id="ARBA00012438"/>
    </source>
</evidence>
<evidence type="ECO:0000313" key="17">
    <source>
        <dbReference type="Proteomes" id="UP000611723"/>
    </source>
</evidence>
<dbReference type="SMART" id="SM00387">
    <property type="entry name" value="HATPase_c"/>
    <property type="match status" value="1"/>
</dbReference>
<dbReference type="CDD" id="cd00088">
    <property type="entry name" value="HPT"/>
    <property type="match status" value="1"/>
</dbReference>
<dbReference type="GO" id="GO:0006935">
    <property type="term" value="P:chemotaxis"/>
    <property type="evidence" value="ECO:0007669"/>
    <property type="project" value="UniProtKB-KW"/>
</dbReference>
<feature type="domain" description="HPt" evidence="15">
    <location>
        <begin position="1"/>
        <end position="101"/>
    </location>
</feature>
<dbReference type="PRINTS" id="PR00344">
    <property type="entry name" value="BCTRLSENSOR"/>
</dbReference>
<dbReference type="Gene3D" id="1.20.120.160">
    <property type="entry name" value="HPT domain"/>
    <property type="match status" value="1"/>
</dbReference>
<dbReference type="SUPFAM" id="SSF47384">
    <property type="entry name" value="Homodimeric domain of signal transducing histidine kinase"/>
    <property type="match status" value="1"/>
</dbReference>
<evidence type="ECO:0000256" key="6">
    <source>
        <dbReference type="ARBA" id="ARBA00022679"/>
    </source>
</evidence>
<dbReference type="Proteomes" id="UP000611723">
    <property type="component" value="Unassembled WGS sequence"/>
</dbReference>
<organism evidence="16 17">
    <name type="scientific">Marivirga aurantiaca</name>
    <dbReference type="NCBI Taxonomy" id="2802615"/>
    <lineage>
        <taxon>Bacteria</taxon>
        <taxon>Pseudomonadati</taxon>
        <taxon>Bacteroidota</taxon>
        <taxon>Cytophagia</taxon>
        <taxon>Cytophagales</taxon>
        <taxon>Marivirgaceae</taxon>
        <taxon>Marivirga</taxon>
    </lineage>
</organism>
<dbReference type="GO" id="GO:0005524">
    <property type="term" value="F:ATP binding"/>
    <property type="evidence" value="ECO:0007669"/>
    <property type="project" value="UniProtKB-KW"/>
</dbReference>
<keyword evidence="4" id="KW-0145">Chemotaxis</keyword>
<dbReference type="InterPro" id="IPR004105">
    <property type="entry name" value="CheA-like_dim"/>
</dbReference>
<dbReference type="GO" id="GO:0005737">
    <property type="term" value="C:cytoplasm"/>
    <property type="evidence" value="ECO:0007669"/>
    <property type="project" value="InterPro"/>
</dbReference>
<evidence type="ECO:0000259" key="13">
    <source>
        <dbReference type="PROSITE" id="PS50109"/>
    </source>
</evidence>
<keyword evidence="10" id="KW-0902">Two-component regulatory system</keyword>
<keyword evidence="7" id="KW-0547">Nucleotide-binding</keyword>
<dbReference type="PANTHER" id="PTHR43395">
    <property type="entry name" value="SENSOR HISTIDINE KINASE CHEA"/>
    <property type="match status" value="1"/>
</dbReference>
<dbReference type="PROSITE" id="PS50109">
    <property type="entry name" value="HIS_KIN"/>
    <property type="match status" value="1"/>
</dbReference>
<dbReference type="AlphaFoldDB" id="A0A935C7T5"/>
<dbReference type="Gene3D" id="2.30.30.40">
    <property type="entry name" value="SH3 Domains"/>
    <property type="match status" value="1"/>
</dbReference>
<dbReference type="SUPFAM" id="SSF55874">
    <property type="entry name" value="ATPase domain of HSP90 chaperone/DNA topoisomerase II/histidine kinase"/>
    <property type="match status" value="1"/>
</dbReference>
<dbReference type="SMART" id="SM00073">
    <property type="entry name" value="HPT"/>
    <property type="match status" value="1"/>
</dbReference>
<dbReference type="InterPro" id="IPR036097">
    <property type="entry name" value="HisK_dim/P_sf"/>
</dbReference>
<dbReference type="Pfam" id="PF02895">
    <property type="entry name" value="H-kinase_dim"/>
    <property type="match status" value="1"/>
</dbReference>
<dbReference type="InterPro" id="IPR036641">
    <property type="entry name" value="HPT_dom_sf"/>
</dbReference>
<dbReference type="FunFam" id="3.30.565.10:FF:000016">
    <property type="entry name" value="Chemotaxis protein CheA, putative"/>
    <property type="match status" value="1"/>
</dbReference>
<dbReference type="SUPFAM" id="SSF47226">
    <property type="entry name" value="Histidine-containing phosphotransfer domain, HPT domain"/>
    <property type="match status" value="1"/>
</dbReference>
<dbReference type="PROSITE" id="PS50851">
    <property type="entry name" value="CHEW"/>
    <property type="match status" value="1"/>
</dbReference>
<evidence type="ECO:0000256" key="12">
    <source>
        <dbReference type="PROSITE-ProRule" id="PRU00110"/>
    </source>
</evidence>
<comment type="catalytic activity">
    <reaction evidence="1">
        <text>ATP + protein L-histidine = ADP + protein N-phospho-L-histidine.</text>
        <dbReference type="EC" id="2.7.13.3"/>
    </reaction>
</comment>
<dbReference type="Gene3D" id="1.10.287.560">
    <property type="entry name" value="Histidine kinase CheA-like, homodimeric domain"/>
    <property type="match status" value="1"/>
</dbReference>
<dbReference type="PANTHER" id="PTHR43395:SF10">
    <property type="entry name" value="CHEMOTAXIS PROTEIN CHEA"/>
    <property type="match status" value="1"/>
</dbReference>
<accession>A0A935C7T5</accession>
<sequence>MDNIEEGFFDDINDLLNSLEECFLKLETDADNQELLEQAFRDLHTIKGAAYMFDMRSLGDFIHQLENVYDHIRNGKYSINKEIIICSLNSIDFGKQALQDPVFTKATTRKRAREIINDIEAIIENSALSNSLSEDKSLRLFLIEIDPKVELAKNDGHPLHFLIDDLKENPHLEFLIFKKQPGEAIKKWKLLVETTQKLEEIESLFIFIEDDLTLFIEEFILEPGRVKFQINQLKGSLESKSGIELVEDIRLAIIKSAEVQENSEVNNASTGKKKLKDKIQESSYIKVSRKKIDDLMSWVSELITMQATLKAEADRFQSQTLYRVSENMEFITENLRQTIFSVSLMPISRLETRFNRLIHDLSNSLGKEVNFSSEGRETELDKKIIDTLMDPLLHVIRNCMDHGIETPEIRMSKGKAKAGNIHLNAYYNGNHVIIEISDDGKGIDPEIIKKKAIERGIIGSEDNLKKEDLLNMIFHPGFSTAEKVSDVSGRGVGMDVVRKKIQEIRGEVLVTSEVDQGTSLTIKIPLSLSIIDGLLTKVGNLHFVLPLNTVREIHRVEKKVFSEMPPGSHILDIEGHQMSVISLEHAFDIADIGNSTSDIVTVDVGLSKKGIAVDQIKGQIKAVLKPLSEYYEAQEFISGGTILGDGSLALILDINQLITKN</sequence>
<evidence type="ECO:0000256" key="8">
    <source>
        <dbReference type="ARBA" id="ARBA00022777"/>
    </source>
</evidence>
<dbReference type="EC" id="2.7.13.3" evidence="2"/>
<dbReference type="GO" id="GO:0000155">
    <property type="term" value="F:phosphorelay sensor kinase activity"/>
    <property type="evidence" value="ECO:0007669"/>
    <property type="project" value="InterPro"/>
</dbReference>
<dbReference type="SUPFAM" id="SSF50341">
    <property type="entry name" value="CheW-like"/>
    <property type="match status" value="1"/>
</dbReference>
<dbReference type="InterPro" id="IPR003594">
    <property type="entry name" value="HATPase_dom"/>
</dbReference>
<feature type="domain" description="CheW-like" evidence="14">
    <location>
        <begin position="530"/>
        <end position="661"/>
    </location>
</feature>
<evidence type="ECO:0000256" key="10">
    <source>
        <dbReference type="ARBA" id="ARBA00023012"/>
    </source>
</evidence>
<feature type="domain" description="Histidine kinase" evidence="13">
    <location>
        <begin position="290"/>
        <end position="528"/>
    </location>
</feature>
<evidence type="ECO:0000256" key="4">
    <source>
        <dbReference type="ARBA" id="ARBA00022500"/>
    </source>
</evidence>
<comment type="caution">
    <text evidence="16">The sequence shown here is derived from an EMBL/GenBank/DDBJ whole genome shotgun (WGS) entry which is preliminary data.</text>
</comment>
<evidence type="ECO:0000259" key="15">
    <source>
        <dbReference type="PROSITE" id="PS50894"/>
    </source>
</evidence>
<keyword evidence="9" id="KW-0067">ATP-binding</keyword>
<evidence type="ECO:0000313" key="16">
    <source>
        <dbReference type="EMBL" id="MBK6264552.1"/>
    </source>
</evidence>
<keyword evidence="5 12" id="KW-0597">Phosphoprotein</keyword>
<name>A0A935C7T5_9BACT</name>
<evidence type="ECO:0000256" key="1">
    <source>
        <dbReference type="ARBA" id="ARBA00000085"/>
    </source>
</evidence>
<dbReference type="InterPro" id="IPR037006">
    <property type="entry name" value="CheA-like_homodim_sf"/>
</dbReference>
<evidence type="ECO:0000259" key="14">
    <source>
        <dbReference type="PROSITE" id="PS50851"/>
    </source>
</evidence>
<dbReference type="SMART" id="SM00260">
    <property type="entry name" value="CheW"/>
    <property type="match status" value="1"/>
</dbReference>
<evidence type="ECO:0000256" key="7">
    <source>
        <dbReference type="ARBA" id="ARBA00022741"/>
    </source>
</evidence>
<evidence type="ECO:0000256" key="11">
    <source>
        <dbReference type="ARBA" id="ARBA00035100"/>
    </source>
</evidence>
<comment type="function">
    <text evidence="11">Involved in the transmission of sensory signals from the chemoreceptors to the flagellar motors. CheA is autophosphorylated; it can transfer its phosphate group to either CheB or CheY.</text>
</comment>
<reference evidence="16" key="1">
    <citation type="submission" date="2021-01" db="EMBL/GenBank/DDBJ databases">
        <title>Marivirga aurantiaca sp. nov., isolated from intertidal surface sediments.</title>
        <authorList>
            <person name="Zhang M."/>
        </authorList>
    </citation>
    <scope>NUCLEOTIDE SEQUENCE</scope>
    <source>
        <strain evidence="16">S37H4</strain>
    </source>
</reference>
<dbReference type="InterPro" id="IPR008207">
    <property type="entry name" value="Sig_transdc_His_kin_Hpt_dom"/>
</dbReference>
<evidence type="ECO:0000256" key="5">
    <source>
        <dbReference type="ARBA" id="ARBA00022553"/>
    </source>
</evidence>
<dbReference type="InterPro" id="IPR036890">
    <property type="entry name" value="HATPase_C_sf"/>
</dbReference>
<feature type="modified residue" description="Phosphohistidine" evidence="12">
    <location>
        <position position="44"/>
    </location>
</feature>
<dbReference type="InterPro" id="IPR005467">
    <property type="entry name" value="His_kinase_dom"/>
</dbReference>
<dbReference type="Pfam" id="PF01584">
    <property type="entry name" value="CheW"/>
    <property type="match status" value="1"/>
</dbReference>
<dbReference type="InterPro" id="IPR002545">
    <property type="entry name" value="CheW-lke_dom"/>
</dbReference>
<dbReference type="InterPro" id="IPR036061">
    <property type="entry name" value="CheW-like_dom_sf"/>
</dbReference>
<keyword evidence="8" id="KW-0418">Kinase</keyword>
<dbReference type="Gene3D" id="3.30.565.10">
    <property type="entry name" value="Histidine kinase-like ATPase, C-terminal domain"/>
    <property type="match status" value="1"/>
</dbReference>
<keyword evidence="6" id="KW-0808">Transferase</keyword>
<keyword evidence="17" id="KW-1185">Reference proteome</keyword>
<dbReference type="EMBL" id="JAEQBW010000002">
    <property type="protein sequence ID" value="MBK6264552.1"/>
    <property type="molecule type" value="Genomic_DNA"/>
</dbReference>
<dbReference type="InterPro" id="IPR004358">
    <property type="entry name" value="Sig_transdc_His_kin-like_C"/>
</dbReference>
<protein>
    <recommendedName>
        <fullName evidence="3">Chemotaxis protein CheA</fullName>
        <ecNumber evidence="2">2.7.13.3</ecNumber>
    </recommendedName>
</protein>
<dbReference type="Pfam" id="PF01627">
    <property type="entry name" value="Hpt"/>
    <property type="match status" value="1"/>
</dbReference>
<proteinExistence type="predicted"/>
<dbReference type="SMART" id="SM01231">
    <property type="entry name" value="H-kinase_dim"/>
    <property type="match status" value="1"/>
</dbReference>
<evidence type="ECO:0000256" key="3">
    <source>
        <dbReference type="ARBA" id="ARBA00021495"/>
    </source>
</evidence>
<dbReference type="InterPro" id="IPR051315">
    <property type="entry name" value="Bact_Chemotaxis_CheA"/>
</dbReference>
<gene>
    <name evidence="16" type="ORF">JKA74_05835</name>
</gene>
<evidence type="ECO:0000256" key="9">
    <source>
        <dbReference type="ARBA" id="ARBA00022840"/>
    </source>
</evidence>
<dbReference type="PROSITE" id="PS50894">
    <property type="entry name" value="HPT"/>
    <property type="match status" value="1"/>
</dbReference>
<dbReference type="RefSeq" id="WP_201430243.1">
    <property type="nucleotide sequence ID" value="NZ_JAEQBW010000002.1"/>
</dbReference>
<dbReference type="Pfam" id="PF02518">
    <property type="entry name" value="HATPase_c"/>
    <property type="match status" value="1"/>
</dbReference>